<dbReference type="Pfam" id="PF00391">
    <property type="entry name" value="PEP-utilizers"/>
    <property type="match status" value="1"/>
</dbReference>
<protein>
    <submittedName>
        <fullName evidence="3">Pyruvate phosphate dikinase PEP/pyruvate-binding protein</fullName>
    </submittedName>
</protein>
<dbReference type="Gene3D" id="3.30.1490.20">
    <property type="entry name" value="ATP-grasp fold, A domain"/>
    <property type="match status" value="1"/>
</dbReference>
<dbReference type="InterPro" id="IPR002192">
    <property type="entry name" value="PPDK_AMP/ATP-bd"/>
</dbReference>
<evidence type="ECO:0000313" key="4">
    <source>
        <dbReference type="Proteomes" id="UP000019151"/>
    </source>
</evidence>
<dbReference type="SUPFAM" id="SSF56059">
    <property type="entry name" value="Glutathione synthetase ATP-binding domain-like"/>
    <property type="match status" value="1"/>
</dbReference>
<dbReference type="RefSeq" id="WP_104022433.1">
    <property type="nucleotide sequence ID" value="NZ_CP007128.1"/>
</dbReference>
<dbReference type="STRING" id="861299.J421_1816"/>
<organism evidence="3 4">
    <name type="scientific">Gemmatirosa kalamazoonensis</name>
    <dbReference type="NCBI Taxonomy" id="861299"/>
    <lineage>
        <taxon>Bacteria</taxon>
        <taxon>Pseudomonadati</taxon>
        <taxon>Gemmatimonadota</taxon>
        <taxon>Gemmatimonadia</taxon>
        <taxon>Gemmatimonadales</taxon>
        <taxon>Gemmatimonadaceae</taxon>
        <taxon>Gemmatirosa</taxon>
    </lineage>
</organism>
<dbReference type="Gene3D" id="3.50.30.10">
    <property type="entry name" value="Phosphohistidine domain"/>
    <property type="match status" value="1"/>
</dbReference>
<dbReference type="InterPro" id="IPR036637">
    <property type="entry name" value="Phosphohistidine_dom_sf"/>
</dbReference>
<dbReference type="SUPFAM" id="SSF52009">
    <property type="entry name" value="Phosphohistidine domain"/>
    <property type="match status" value="1"/>
</dbReference>
<dbReference type="InParanoid" id="W0RIW5"/>
<dbReference type="GO" id="GO:0005524">
    <property type="term" value="F:ATP binding"/>
    <property type="evidence" value="ECO:0007669"/>
    <property type="project" value="InterPro"/>
</dbReference>
<dbReference type="KEGG" id="gba:J421_1816"/>
<keyword evidence="3" id="KW-0418">Kinase</keyword>
<dbReference type="AlphaFoldDB" id="W0RIW5"/>
<dbReference type="Gene3D" id="3.30.470.20">
    <property type="entry name" value="ATP-grasp fold, B domain"/>
    <property type="match status" value="2"/>
</dbReference>
<evidence type="ECO:0000313" key="3">
    <source>
        <dbReference type="EMBL" id="AHG89353.1"/>
    </source>
</evidence>
<dbReference type="EMBL" id="CP007128">
    <property type="protein sequence ID" value="AHG89353.1"/>
    <property type="molecule type" value="Genomic_DNA"/>
</dbReference>
<keyword evidence="4" id="KW-1185">Reference proteome</keyword>
<dbReference type="Pfam" id="PF01326">
    <property type="entry name" value="PPDK_N"/>
    <property type="match status" value="1"/>
</dbReference>
<evidence type="ECO:0000259" key="1">
    <source>
        <dbReference type="Pfam" id="PF00391"/>
    </source>
</evidence>
<dbReference type="PANTHER" id="PTHR43615">
    <property type="entry name" value="PHOSPHOENOLPYRUVATE SYNTHASE-RELATED"/>
    <property type="match status" value="1"/>
</dbReference>
<dbReference type="FunCoup" id="W0RIW5">
    <property type="interactions" value="4"/>
</dbReference>
<dbReference type="InterPro" id="IPR051549">
    <property type="entry name" value="PEP_Utilizing_Enz"/>
</dbReference>
<dbReference type="PATRIC" id="fig|861299.3.peg.1847"/>
<dbReference type="eggNOG" id="COG0574">
    <property type="taxonomic scope" value="Bacteria"/>
</dbReference>
<evidence type="ECO:0000259" key="2">
    <source>
        <dbReference type="Pfam" id="PF01326"/>
    </source>
</evidence>
<dbReference type="InterPro" id="IPR013815">
    <property type="entry name" value="ATP_grasp_subdomain_1"/>
</dbReference>
<keyword evidence="3" id="KW-0808">Transferase</keyword>
<name>W0RIW5_9BACT</name>
<gene>
    <name evidence="3" type="ORF">J421_1816</name>
</gene>
<feature type="domain" description="PEP-utilising enzyme mobile" evidence="1">
    <location>
        <begin position="755"/>
        <end position="825"/>
    </location>
</feature>
<proteinExistence type="predicted"/>
<dbReference type="OrthoDB" id="9765468at2"/>
<dbReference type="HOGENOM" id="CLU_005950_0_0_0"/>
<dbReference type="eggNOG" id="COG3848">
    <property type="taxonomic scope" value="Bacteria"/>
</dbReference>
<feature type="domain" description="Pyruvate phosphate dikinase AMP/ATP-binding" evidence="2">
    <location>
        <begin position="46"/>
        <end position="249"/>
    </location>
</feature>
<sequence length="830" mass="90112">MTGAIARAGSAAEIGGKAASLAALAAAGLPVPPWFALRAPDGTDPDAPLPEALRDELCAAVRALAPGSQLLAVRSSAVEEDGAAHSFAGQFESYLNVSPVDVPERVRDVWRAARAERVTAYRAQHGLAHGTLPAALVQRMVNADAAGVAFSADPVSGRRAVCVVSAVRGLGDRLVSGEADADLWHVDRAGAVVHRAIVGDRPALDDDTVRRVADLARAAERHFGRPQDVEWAIESGTLWLLQSRPVTSLAALPDPDGALAVWDDSNIAESYGGVTTPLTYSFARYVYEAVYRQFCRIVGVPERRIDAEADALRAMLGLVRGRVYYNLVSWYRILALLPGYRLNRPFMEQMMGVKEGLPAEVADRVPAATTRERLADAVALLGTVWGLVRAHARLDRDVASFRSRLDDALGGVDLAAMRPDELVAHYRDLERRLLARWDTPLVNDFFAMIFYGVLRRLAARWCGDADETLQNDLVAGEGAIVSAEPARRIERMAAIAASDPAVVAALCDAAPDAARAAVAAHPVLAAELDDYLATFGDRCLEELKLETETLGDDPLLLVRSVGRLARARGAHPSDRAPRVDVRAAAEARADDALRGHPVRRAIFRWVLRRARRRVRDRENLRFERTRVFGRVRRIFVELGKRYAALGVLDEPRDVFWLTVDEALGWPGATTASADLRPIVAARAAEFARWRAMPAPAGRFDTRGPVHVGHDFLARRADPTPPASLGGDERRGTGCHPGVVRGRVRVVRDPREAVMEPGEILVAERTDPGWVMLFPAASALLVERGSLLSHSAIVARELGLPAVIAIDGLTTWLRTGDEVELDGRTGEVRRL</sequence>
<dbReference type="Proteomes" id="UP000019151">
    <property type="component" value="Chromosome"/>
</dbReference>
<dbReference type="PANTHER" id="PTHR43615:SF1">
    <property type="entry name" value="PPDK_N DOMAIN-CONTAINING PROTEIN"/>
    <property type="match status" value="1"/>
</dbReference>
<reference evidence="3 4" key="1">
    <citation type="journal article" date="2014" name="Genome Announc.">
        <title>Genome Sequence and Methylome of Soil Bacterium Gemmatirosa kalamazoonensis KBS708T, a Member of the Rarely Cultivated Gemmatimonadetes Phylum.</title>
        <authorList>
            <person name="Debruyn J.M."/>
            <person name="Radosevich M."/>
            <person name="Wommack K.E."/>
            <person name="Polson S.W."/>
            <person name="Hauser L.J."/>
            <person name="Fawaz M.N."/>
            <person name="Korlach J."/>
            <person name="Tsai Y.C."/>
        </authorList>
    </citation>
    <scope>NUCLEOTIDE SEQUENCE [LARGE SCALE GENOMIC DNA]</scope>
    <source>
        <strain evidence="3 4">KBS708</strain>
    </source>
</reference>
<accession>W0RIW5</accession>
<dbReference type="InterPro" id="IPR008279">
    <property type="entry name" value="PEP-util_enz_mobile_dom"/>
</dbReference>
<dbReference type="GO" id="GO:0016301">
    <property type="term" value="F:kinase activity"/>
    <property type="evidence" value="ECO:0007669"/>
    <property type="project" value="UniProtKB-KW"/>
</dbReference>
<keyword evidence="3" id="KW-0670">Pyruvate</keyword>